<evidence type="ECO:0000256" key="1">
    <source>
        <dbReference type="SAM" id="MobiDB-lite"/>
    </source>
</evidence>
<name>A0AAI8VA56_9PEZI</name>
<keyword evidence="3" id="KW-1185">Reference proteome</keyword>
<sequence length="134" mass="13893">MTMLDVSHGRGGAGNITPDNTQYVDGEILRQGTPGSHGDGAFSTGRGGAANIADADKPPAPMRADEEVIPQEATRPSAEGDFHTGRGGAANVHLGPEHQKHSKVTDAAQPSATTHGKQGLADKLKNKMMGVFKK</sequence>
<reference evidence="2" key="1">
    <citation type="submission" date="2023-10" db="EMBL/GenBank/DDBJ databases">
        <authorList>
            <person name="Hackl T."/>
        </authorList>
    </citation>
    <scope>NUCLEOTIDE SEQUENCE</scope>
</reference>
<dbReference type="PANTHER" id="PTHR34693">
    <property type="entry name" value="PROTEIN PAR32"/>
    <property type="match status" value="1"/>
</dbReference>
<dbReference type="PANTHER" id="PTHR34693:SF3">
    <property type="match status" value="1"/>
</dbReference>
<feature type="region of interest" description="Disordered" evidence="1">
    <location>
        <begin position="1"/>
        <end position="134"/>
    </location>
</feature>
<organism evidence="2 3">
    <name type="scientific">Anthostomella pinea</name>
    <dbReference type="NCBI Taxonomy" id="933095"/>
    <lineage>
        <taxon>Eukaryota</taxon>
        <taxon>Fungi</taxon>
        <taxon>Dikarya</taxon>
        <taxon>Ascomycota</taxon>
        <taxon>Pezizomycotina</taxon>
        <taxon>Sordariomycetes</taxon>
        <taxon>Xylariomycetidae</taxon>
        <taxon>Xylariales</taxon>
        <taxon>Xylariaceae</taxon>
        <taxon>Anthostomella</taxon>
    </lineage>
</organism>
<dbReference type="EMBL" id="CAUWAG010000003">
    <property type="protein sequence ID" value="CAJ2500902.1"/>
    <property type="molecule type" value="Genomic_DNA"/>
</dbReference>
<dbReference type="InterPro" id="IPR022024">
    <property type="entry name" value="DUF3602"/>
</dbReference>
<dbReference type="AlphaFoldDB" id="A0AAI8VA56"/>
<dbReference type="Pfam" id="PF12223">
    <property type="entry name" value="DUF3602"/>
    <property type="match status" value="1"/>
</dbReference>
<protein>
    <submittedName>
        <fullName evidence="2">Uu.00g037550.m01.CDS01</fullName>
    </submittedName>
</protein>
<dbReference type="InterPro" id="IPR053203">
    <property type="entry name" value="Cisplatin_resist-associated"/>
</dbReference>
<dbReference type="Proteomes" id="UP001295740">
    <property type="component" value="Unassembled WGS sequence"/>
</dbReference>
<evidence type="ECO:0000313" key="2">
    <source>
        <dbReference type="EMBL" id="CAJ2500902.1"/>
    </source>
</evidence>
<comment type="caution">
    <text evidence="2">The sequence shown here is derived from an EMBL/GenBank/DDBJ whole genome shotgun (WGS) entry which is preliminary data.</text>
</comment>
<accession>A0AAI8VA56</accession>
<proteinExistence type="predicted"/>
<gene>
    <name evidence="2" type="ORF">KHLLAP_LOCUS1370</name>
</gene>
<evidence type="ECO:0000313" key="3">
    <source>
        <dbReference type="Proteomes" id="UP001295740"/>
    </source>
</evidence>